<feature type="compositionally biased region" description="Polar residues" evidence="2">
    <location>
        <begin position="1966"/>
        <end position="1986"/>
    </location>
</feature>
<feature type="compositionally biased region" description="Low complexity" evidence="2">
    <location>
        <begin position="1065"/>
        <end position="1076"/>
    </location>
</feature>
<feature type="compositionally biased region" description="Basic and acidic residues" evidence="2">
    <location>
        <begin position="560"/>
        <end position="570"/>
    </location>
</feature>
<feature type="compositionally biased region" description="Polar residues" evidence="2">
    <location>
        <begin position="372"/>
        <end position="390"/>
    </location>
</feature>
<organism evidence="3 4">
    <name type="scientific">Mizuhopecten yessoensis</name>
    <name type="common">Japanese scallop</name>
    <name type="synonym">Patinopecten yessoensis</name>
    <dbReference type="NCBI Taxonomy" id="6573"/>
    <lineage>
        <taxon>Eukaryota</taxon>
        <taxon>Metazoa</taxon>
        <taxon>Spiralia</taxon>
        <taxon>Lophotrochozoa</taxon>
        <taxon>Mollusca</taxon>
        <taxon>Bivalvia</taxon>
        <taxon>Autobranchia</taxon>
        <taxon>Pteriomorphia</taxon>
        <taxon>Pectinida</taxon>
        <taxon>Pectinoidea</taxon>
        <taxon>Pectinidae</taxon>
        <taxon>Mizuhopecten</taxon>
    </lineage>
</organism>
<feature type="coiled-coil region" evidence="1">
    <location>
        <begin position="22"/>
        <end position="247"/>
    </location>
</feature>
<accession>A0A210PG58</accession>
<proteinExistence type="predicted"/>
<feature type="compositionally biased region" description="Low complexity" evidence="2">
    <location>
        <begin position="2055"/>
        <end position="2072"/>
    </location>
</feature>
<dbReference type="PANTHER" id="PTHR21740">
    <property type="entry name" value="NCK-ASSOCIATED PROTEIN 5"/>
    <property type="match status" value="1"/>
</dbReference>
<feature type="region of interest" description="Disordered" evidence="2">
    <location>
        <begin position="1785"/>
        <end position="1864"/>
    </location>
</feature>
<feature type="compositionally biased region" description="Basic and acidic residues" evidence="2">
    <location>
        <begin position="1956"/>
        <end position="1965"/>
    </location>
</feature>
<feature type="compositionally biased region" description="Polar residues" evidence="2">
    <location>
        <begin position="1119"/>
        <end position="1128"/>
    </location>
</feature>
<evidence type="ECO:0000313" key="3">
    <source>
        <dbReference type="EMBL" id="OWF35483.1"/>
    </source>
</evidence>
<protein>
    <submittedName>
        <fullName evidence="3">Nck-associated protein 5</fullName>
    </submittedName>
</protein>
<feature type="compositionally biased region" description="Low complexity" evidence="2">
    <location>
        <begin position="830"/>
        <end position="842"/>
    </location>
</feature>
<feature type="region of interest" description="Disordered" evidence="2">
    <location>
        <begin position="1955"/>
        <end position="2072"/>
    </location>
</feature>
<dbReference type="InterPro" id="IPR026163">
    <property type="entry name" value="Nckap5l"/>
</dbReference>
<feature type="region of interest" description="Disordered" evidence="2">
    <location>
        <begin position="357"/>
        <end position="390"/>
    </location>
</feature>
<feature type="compositionally biased region" description="Polar residues" evidence="2">
    <location>
        <begin position="1397"/>
        <end position="1408"/>
    </location>
</feature>
<evidence type="ECO:0000256" key="1">
    <source>
        <dbReference type="SAM" id="Coils"/>
    </source>
</evidence>
<sequence length="2072" mass="231416">MNTKSDLRPSDRFSRTNSWNMKDVLERKIEDLSRKLSEERHNARREKQQVSKLQRDIARHKGERTGKDTLMKDLEQERLARAQTEQKLRSMTEENNNCRSRLHSLQDEFKRMEETVRNMMQYKSKIDQLKQEKSSLSITYENNMHKYRNHISTLERENILLLNDVKRFESQPISGKTDDRTKLLLGRLKMLESENSSLVMENEQQRQQYEKCLDEIANQVVQALLAQKTLREECMKLQGRVQDLEYQNHELNSMFQQKIKYDPNNQDAVLTSVSKLTVCEGTSMASLTTPEQMSNAAMAFTQTMHLSPMSQYVLQAKVAQKCLGQYMPGESTDSLHSICSDYTCDDSIGKPQMSLPVWSTERTGHPKKLPGSATSVGSTNVPPSGEQNNEFNCRTKIETEFPANNSSPKMKHVNIMERANQKRQRSSSTSSLQSNSKSAKSRSTASLNKSKLGLTVYNGSKTSLSGSQRDLCLQNEAMSGKRSISHPDHIDKGVSAHAPKSVRNPQLGSSGKVSQYQQRERSSSASSIPIKRGSNSGCGKTQKSIPQVSSHSKLPLKSQEPNDHLFRNRKFSDNVKANSCGKVQGHRIRKEIEMKVMSSSTGTGVKDRMAALRQTFGSPPRVPLLPNGQYFYDYSDEDSDMNRPVSADFSNTSTISLNEILDNSDDTDTLLEEDFTTENFAFFESPSFVKKYHRQCDRQKLRVDSKNVEIREKGFPGARLHGKPDIIQDTENSELQNQGKTPRSPYIPKKRSSLQHSHSKRKQNTQRPSSLILAPREKQFMHQRYSSSSSSLESSDSDENWSPRFARKYHQIKQGRGKSRSQVQSANQTSPESTPSPSNSSSKGVHSGETTPMENVKIENRDYISPERPPVVMTSSSETDPHLTNSLTKRKGPPPPVPTKPATGRRSPGIRMGVKSPGFRHNKKETTSVQDVSPKCQEIKTGAYHHQHVEYTTSAIEPQIEVQMNQKIMVSAELSFDKAEKVERSGSKDDGYSTMSSDIQPEAMEKFNDTSIQNKESGMKKETTAKIEEPLPAAVTVVKVSKSDLTSDPDSAMDSSTHSTEMRNSTHSLSSQNSNSSEDRAAVCGSLGRVRAMKILFEAENQKQNENKFMKFPLRKSPSMDSKLSTSSKDMHERRNLNRRSLGDDFKMFVPEIHHNNWSAEVNKVSTEETYVQCEKPLPDNGLNIPGLEVEEEEIDERSSLPSLPVFHHVQTLNISEENFLSDIPEEKDEWEASTNSCDRLLENSLRNLQSSTKYYAHLQLLQTFSMKRYWCSTEGLARVLSDSDLSSLSKVKDIHILDDLMVESKVTKPLERSVSLSDMNMKRTEIISKMKVLPKLCRKSLKSEGQERDVTKRQILQQLAREVESESDEDNTVNGFHSLLIQDHMRGTQQVTCKSVSSAEHSISTHFSDPHDNGSHPDNLSTTQEVTDTSGVVSLEKLVLPSGEEMIGEQGKQFSSKEASPAPDIEQQGKFRSDYYSLCNVGSNRSLLSSGNEGDTDIQPSCDPLPHTCQNGDSANCEQCCIHGNNQEFDEISRQLKSLSKTVNALHQSLTSLNSCDTDNDSNEDHSELFTTPAENYKDTEGYQWVEDEFYLTPCGGELIMGNSPFSETGACCDWVNEYADDTSCNDEFEFYGNFSSADIGGFNDVKSPYPTITEEKDVDTTAPSTGARVDNSPKIKRQTKPCRPQLERTHSENYGVLDPQTRAAMLDSMIQLSGGSMDSLDDNIGVDHVMCSRLIGRGDKMEALRSPTKVNRPGLDLSKFFLRFGDKEMEAMAAFDFLNDMTPSPNPLCPPPTNQSVASSQERQPMTEPTQHPGEPLSEPVTKPQPVASQSNVEHKVTTSSVKLKPQVPAPGTHKQAQGSAGRITPALKQAQRFAAGSPTAIGMHSHKTDPKVAHKQDHGQAEKCAIKQGQGLAPGSVGAHKHSMGLVVHKPVPSSQQHHQESSTKVPIAAETKNSHQTEAPKSHGSASDKNQAGTNGSVSSPKPSRMGFFRRKSSSSEKKTNVEEKPSKLPKKFSQNSKEKEKEKEKDKSKIPKAVKQEQTLSKPTRRFLRSSGKSSSVTNVSSSSSHK</sequence>
<feature type="compositionally biased region" description="Basic and acidic residues" evidence="2">
    <location>
        <begin position="1889"/>
        <end position="1906"/>
    </location>
</feature>
<feature type="compositionally biased region" description="Polar residues" evidence="2">
    <location>
        <begin position="1829"/>
        <end position="1844"/>
    </location>
</feature>
<feature type="region of interest" description="Disordered" evidence="2">
    <location>
        <begin position="1397"/>
        <end position="1419"/>
    </location>
</feature>
<feature type="compositionally biased region" description="Polar residues" evidence="2">
    <location>
        <begin position="1796"/>
        <end position="1812"/>
    </location>
</feature>
<dbReference type="PANTHER" id="PTHR21740:SF8">
    <property type="entry name" value="NCK-ASSOCIATED PROTEIN 5"/>
    <property type="match status" value="1"/>
</dbReference>
<dbReference type="GO" id="GO:0001578">
    <property type="term" value="P:microtubule bundle formation"/>
    <property type="evidence" value="ECO:0007669"/>
    <property type="project" value="TreeGrafter"/>
</dbReference>
<feature type="region of interest" description="Disordered" evidence="2">
    <location>
        <begin position="1042"/>
        <end position="1081"/>
    </location>
</feature>
<dbReference type="EMBL" id="NEDP02076725">
    <property type="protein sequence ID" value="OWF35483.1"/>
    <property type="molecule type" value="Genomic_DNA"/>
</dbReference>
<dbReference type="STRING" id="6573.A0A210PG58"/>
<comment type="caution">
    <text evidence="3">The sequence shown here is derived from an EMBL/GenBank/DDBJ whole genome shotgun (WGS) entry which is preliminary data.</text>
</comment>
<feature type="compositionally biased region" description="Basic and acidic residues" evidence="2">
    <location>
        <begin position="485"/>
        <end position="494"/>
    </location>
</feature>
<feature type="compositionally biased region" description="Basic residues" evidence="2">
    <location>
        <begin position="748"/>
        <end position="764"/>
    </location>
</feature>
<feature type="region of interest" description="Disordered" evidence="2">
    <location>
        <begin position="730"/>
        <end position="933"/>
    </location>
</feature>
<feature type="region of interest" description="Disordered" evidence="2">
    <location>
        <begin position="1658"/>
        <end position="1685"/>
    </location>
</feature>
<gene>
    <name evidence="3" type="ORF">KP79_PYT03325</name>
</gene>
<evidence type="ECO:0000313" key="4">
    <source>
        <dbReference type="Proteomes" id="UP000242188"/>
    </source>
</evidence>
<feature type="region of interest" description="Disordered" evidence="2">
    <location>
        <begin position="418"/>
        <end position="446"/>
    </location>
</feature>
<name>A0A210PG58_MIZYE</name>
<feature type="compositionally biased region" description="Polar residues" evidence="2">
    <location>
        <begin position="730"/>
        <end position="741"/>
    </location>
</feature>
<feature type="compositionally biased region" description="Basic and acidic residues" evidence="2">
    <location>
        <begin position="1998"/>
        <end position="2011"/>
    </location>
</feature>
<reference evidence="3 4" key="1">
    <citation type="journal article" date="2017" name="Nat. Ecol. Evol.">
        <title>Scallop genome provides insights into evolution of bilaterian karyotype and development.</title>
        <authorList>
            <person name="Wang S."/>
            <person name="Zhang J."/>
            <person name="Jiao W."/>
            <person name="Li J."/>
            <person name="Xun X."/>
            <person name="Sun Y."/>
            <person name="Guo X."/>
            <person name="Huan P."/>
            <person name="Dong B."/>
            <person name="Zhang L."/>
            <person name="Hu X."/>
            <person name="Sun X."/>
            <person name="Wang J."/>
            <person name="Zhao C."/>
            <person name="Wang Y."/>
            <person name="Wang D."/>
            <person name="Huang X."/>
            <person name="Wang R."/>
            <person name="Lv J."/>
            <person name="Li Y."/>
            <person name="Zhang Z."/>
            <person name="Liu B."/>
            <person name="Lu W."/>
            <person name="Hui Y."/>
            <person name="Liang J."/>
            <person name="Zhou Z."/>
            <person name="Hou R."/>
            <person name="Li X."/>
            <person name="Liu Y."/>
            <person name="Li H."/>
            <person name="Ning X."/>
            <person name="Lin Y."/>
            <person name="Zhao L."/>
            <person name="Xing Q."/>
            <person name="Dou J."/>
            <person name="Li Y."/>
            <person name="Mao J."/>
            <person name="Guo H."/>
            <person name="Dou H."/>
            <person name="Li T."/>
            <person name="Mu C."/>
            <person name="Jiang W."/>
            <person name="Fu Q."/>
            <person name="Fu X."/>
            <person name="Miao Y."/>
            <person name="Liu J."/>
            <person name="Yu Q."/>
            <person name="Li R."/>
            <person name="Liao H."/>
            <person name="Li X."/>
            <person name="Kong Y."/>
            <person name="Jiang Z."/>
            <person name="Chourrout D."/>
            <person name="Li R."/>
            <person name="Bao Z."/>
        </authorList>
    </citation>
    <scope>NUCLEOTIDE SEQUENCE [LARGE SCALE GENOMIC DNA]</scope>
    <source>
        <strain evidence="3 4">PY_sf001</strain>
    </source>
</reference>
<feature type="compositionally biased region" description="Basic residues" evidence="2">
    <location>
        <begin position="805"/>
        <end position="819"/>
    </location>
</feature>
<feature type="compositionally biased region" description="Basic and acidic residues" evidence="2">
    <location>
        <begin position="856"/>
        <end position="865"/>
    </location>
</feature>
<feature type="compositionally biased region" description="Low complexity" evidence="2">
    <location>
        <begin position="426"/>
        <end position="446"/>
    </location>
</feature>
<feature type="compositionally biased region" description="Polar residues" evidence="2">
    <location>
        <begin position="503"/>
        <end position="552"/>
    </location>
</feature>
<dbReference type="Proteomes" id="UP000242188">
    <property type="component" value="Unassembled WGS sequence"/>
</dbReference>
<evidence type="ECO:0000256" key="2">
    <source>
        <dbReference type="SAM" id="MobiDB-lite"/>
    </source>
</evidence>
<keyword evidence="4" id="KW-1185">Reference proteome</keyword>
<feature type="compositionally biased region" description="Polar residues" evidence="2">
    <location>
        <begin position="873"/>
        <end position="887"/>
    </location>
</feature>
<feature type="compositionally biased region" description="Polar residues" evidence="2">
    <location>
        <begin position="820"/>
        <end position="829"/>
    </location>
</feature>
<feature type="compositionally biased region" description="Polar residues" evidence="2">
    <location>
        <begin position="1043"/>
        <end position="1063"/>
    </location>
</feature>
<feature type="compositionally biased region" description="Pro residues" evidence="2">
    <location>
        <begin position="1786"/>
        <end position="1795"/>
    </location>
</feature>
<dbReference type="GO" id="GO:0007019">
    <property type="term" value="P:microtubule depolymerization"/>
    <property type="evidence" value="ECO:0007669"/>
    <property type="project" value="TreeGrafter"/>
</dbReference>
<feature type="region of interest" description="Disordered" evidence="2">
    <location>
        <begin position="479"/>
        <end position="570"/>
    </location>
</feature>
<feature type="region of interest" description="Disordered" evidence="2">
    <location>
        <begin position="1108"/>
        <end position="1134"/>
    </location>
</feature>
<feature type="region of interest" description="Disordered" evidence="2">
    <location>
        <begin position="1883"/>
        <end position="1906"/>
    </location>
</feature>
<dbReference type="GO" id="GO:0035371">
    <property type="term" value="C:microtubule plus-end"/>
    <property type="evidence" value="ECO:0007669"/>
    <property type="project" value="TreeGrafter"/>
</dbReference>
<dbReference type="OrthoDB" id="8930856at2759"/>
<feature type="compositionally biased region" description="Basic and acidic residues" evidence="2">
    <location>
        <begin position="2021"/>
        <end position="2034"/>
    </location>
</feature>
<keyword evidence="1" id="KW-0175">Coiled coil</keyword>